<dbReference type="InterPro" id="IPR005495">
    <property type="entry name" value="LptG/LptF_permease"/>
</dbReference>
<dbReference type="NCBIfam" id="TIGR04408">
    <property type="entry name" value="LptG_lptG"/>
    <property type="match status" value="1"/>
</dbReference>
<name>A0ABX5LRC5_9GAMM</name>
<evidence type="ECO:0008006" key="12">
    <source>
        <dbReference type="Google" id="ProtNLM"/>
    </source>
</evidence>
<evidence type="ECO:0000256" key="8">
    <source>
        <dbReference type="ARBA" id="ARBA00026081"/>
    </source>
</evidence>
<dbReference type="PANTHER" id="PTHR33529">
    <property type="entry name" value="SLR0882 PROTEIN-RELATED"/>
    <property type="match status" value="1"/>
</dbReference>
<feature type="transmembrane region" description="Helical" evidence="9">
    <location>
        <begin position="331"/>
        <end position="349"/>
    </location>
</feature>
<feature type="transmembrane region" description="Helical" evidence="9">
    <location>
        <begin position="12"/>
        <end position="33"/>
    </location>
</feature>
<feature type="transmembrane region" description="Helical" evidence="9">
    <location>
        <begin position="63"/>
        <end position="81"/>
    </location>
</feature>
<keyword evidence="5 9" id="KW-0812">Transmembrane</keyword>
<comment type="similarity">
    <text evidence="3">Belongs to the LptF/LptG family.</text>
</comment>
<evidence type="ECO:0000256" key="9">
    <source>
        <dbReference type="SAM" id="Phobius"/>
    </source>
</evidence>
<dbReference type="Proteomes" id="UP000248090">
    <property type="component" value="Unassembled WGS sequence"/>
</dbReference>
<dbReference type="InterPro" id="IPR030923">
    <property type="entry name" value="LptG"/>
</dbReference>
<keyword evidence="11" id="KW-1185">Reference proteome</keyword>
<reference evidence="10 11" key="1">
    <citation type="submission" date="2015-03" db="EMBL/GenBank/DDBJ databases">
        <authorList>
            <person name="Krishnan R."/>
            <person name="Midha S."/>
            <person name="Patil P.B."/>
            <person name="Rameshkumar N."/>
        </authorList>
    </citation>
    <scope>NUCLEOTIDE SEQUENCE [LARGE SCALE GENOMIC DNA]</scope>
    <source>
        <strain evidence="10 11">L1E11</strain>
    </source>
</reference>
<keyword evidence="4" id="KW-1003">Cell membrane</keyword>
<proteinExistence type="inferred from homology"/>
<feature type="transmembrane region" description="Helical" evidence="9">
    <location>
        <begin position="272"/>
        <end position="290"/>
    </location>
</feature>
<evidence type="ECO:0000313" key="10">
    <source>
        <dbReference type="EMBL" id="PXF29215.1"/>
    </source>
</evidence>
<organism evidence="10 11">
    <name type="scientific">Pokkaliibacter plantistimulans</name>
    <dbReference type="NCBI Taxonomy" id="1635171"/>
    <lineage>
        <taxon>Bacteria</taxon>
        <taxon>Pseudomonadati</taxon>
        <taxon>Pseudomonadota</taxon>
        <taxon>Gammaproteobacteria</taxon>
        <taxon>Oceanospirillales</taxon>
        <taxon>Balneatrichaceae</taxon>
        <taxon>Pokkaliibacter</taxon>
    </lineage>
</organism>
<comment type="subcellular location">
    <subcellularLocation>
        <location evidence="2">Cell membrane</location>
        <topology evidence="2">Multi-pass membrane protein</topology>
    </subcellularLocation>
</comment>
<evidence type="ECO:0000256" key="6">
    <source>
        <dbReference type="ARBA" id="ARBA00022989"/>
    </source>
</evidence>
<evidence type="ECO:0000256" key="1">
    <source>
        <dbReference type="ARBA" id="ARBA00002265"/>
    </source>
</evidence>
<feature type="transmembrane region" description="Helical" evidence="9">
    <location>
        <begin position="102"/>
        <end position="121"/>
    </location>
</feature>
<gene>
    <name evidence="10" type="ORF">WH50_22005</name>
</gene>
<comment type="function">
    <text evidence="1">Part of the ABC transporter complex LptBFG involved in the translocation of lipopolysaccharide (LPS) from the inner membrane to the outer membrane.</text>
</comment>
<dbReference type="EMBL" id="LAPT01000121">
    <property type="protein sequence ID" value="PXF29215.1"/>
    <property type="molecule type" value="Genomic_DNA"/>
</dbReference>
<dbReference type="RefSeq" id="WP_110189406.1">
    <property type="nucleotide sequence ID" value="NZ_CP177354.1"/>
</dbReference>
<dbReference type="Pfam" id="PF03739">
    <property type="entry name" value="LptF_LptG"/>
    <property type="match status" value="1"/>
</dbReference>
<protein>
    <recommendedName>
        <fullName evidence="12">Permease</fullName>
    </recommendedName>
</protein>
<keyword evidence="7 9" id="KW-0472">Membrane</keyword>
<evidence type="ECO:0000256" key="3">
    <source>
        <dbReference type="ARBA" id="ARBA00007725"/>
    </source>
</evidence>
<comment type="subunit">
    <text evidence="8">Component of the lipopolysaccharide transport and assembly complex. The LptBFG transporter is composed of two ATP-binding proteins (LptB) and two transmembrane proteins (LptF and LptG).</text>
</comment>
<evidence type="ECO:0000256" key="2">
    <source>
        <dbReference type="ARBA" id="ARBA00004651"/>
    </source>
</evidence>
<comment type="caution">
    <text evidence="10">The sequence shown here is derived from an EMBL/GenBank/DDBJ whole genome shotgun (WGS) entry which is preliminary data.</text>
</comment>
<sequence length="353" mass="39587">MSMLDRYIARHVLMATGLSLFVLEGLDMLFAFLDELDDLGEGYTLGKIVQYLLYSLPDRLYDMLPISALMGALIGLGMLAASSELTVMRAAGTSMWQLARSLFYPTFLIMLLVTFIGEVLVPHYAPEAESVRAVALGKQDKYASRYSVWHREGDTFMHFNAVDSRGVIYGVTEYQFSPSRELVSTRTAEQAQYQDGHWTLEHVQDMQLGQHEVKSTQQNQVAWNTQLTPELLRLVVLDPLYLSMEGLWHYGSYLRDQGLESDAYWLAFWQKLLQPIATLALVLVGMSFVFGPLRSVSMGQRVVSGLIVGVAFRLSQQLLGPVVTLSGISPLMAVMVPIVLCVIAGMYLLRRVR</sequence>
<dbReference type="PANTHER" id="PTHR33529:SF2">
    <property type="entry name" value="LIPOPOLYSACCHARIDE EXPORT SYSTEM PERMEASE PROTEIN LPTG"/>
    <property type="match status" value="1"/>
</dbReference>
<accession>A0ABX5LRC5</accession>
<keyword evidence="6 9" id="KW-1133">Transmembrane helix</keyword>
<evidence type="ECO:0000313" key="11">
    <source>
        <dbReference type="Proteomes" id="UP000248090"/>
    </source>
</evidence>
<feature type="transmembrane region" description="Helical" evidence="9">
    <location>
        <begin position="302"/>
        <end position="319"/>
    </location>
</feature>
<evidence type="ECO:0000256" key="5">
    <source>
        <dbReference type="ARBA" id="ARBA00022692"/>
    </source>
</evidence>
<evidence type="ECO:0000256" key="4">
    <source>
        <dbReference type="ARBA" id="ARBA00022475"/>
    </source>
</evidence>
<evidence type="ECO:0000256" key="7">
    <source>
        <dbReference type="ARBA" id="ARBA00023136"/>
    </source>
</evidence>